<reference evidence="1 2" key="1">
    <citation type="journal article" date="2017" name="Gigascience">
        <title>Draft genome of the honey bee ectoparasitic mite, Tropilaelaps mercedesae, is shaped by the parasitic life history.</title>
        <authorList>
            <person name="Dong X."/>
            <person name="Armstrong S.D."/>
            <person name="Xia D."/>
            <person name="Makepeace B.L."/>
            <person name="Darby A.C."/>
            <person name="Kadowaki T."/>
        </authorList>
    </citation>
    <scope>NUCLEOTIDE SEQUENCE [LARGE SCALE GENOMIC DNA]</scope>
    <source>
        <strain evidence="1">Wuxi-XJTLU</strain>
    </source>
</reference>
<keyword evidence="2" id="KW-1185">Reference proteome</keyword>
<dbReference type="InterPro" id="IPR036526">
    <property type="entry name" value="C-N_Hydrolase_sf"/>
</dbReference>
<protein>
    <submittedName>
        <fullName evidence="1">Uncharacterized protein</fullName>
    </submittedName>
</protein>
<dbReference type="AlphaFoldDB" id="A0A1V9XQU3"/>
<name>A0A1V9XQU3_9ACAR</name>
<evidence type="ECO:0000313" key="1">
    <source>
        <dbReference type="EMBL" id="OQR75728.1"/>
    </source>
</evidence>
<proteinExistence type="predicted"/>
<dbReference type="EMBL" id="MNPL01005915">
    <property type="protein sequence ID" value="OQR75728.1"/>
    <property type="molecule type" value="Genomic_DNA"/>
</dbReference>
<dbReference type="Proteomes" id="UP000192247">
    <property type="component" value="Unassembled WGS sequence"/>
</dbReference>
<feature type="non-terminal residue" evidence="1">
    <location>
        <position position="67"/>
    </location>
</feature>
<comment type="caution">
    <text evidence="1">The sequence shown here is derived from an EMBL/GenBank/DDBJ whole genome shotgun (WGS) entry which is preliminary data.</text>
</comment>
<sequence length="67" mass="7570">MSERPQMESLESILRDHLPEDKLHEVERILFGRKAGYLAIPESAKSLAAQNDFELAAFSINAANEDR</sequence>
<evidence type="ECO:0000313" key="2">
    <source>
        <dbReference type="Proteomes" id="UP000192247"/>
    </source>
</evidence>
<dbReference type="Gene3D" id="3.60.110.10">
    <property type="entry name" value="Carbon-nitrogen hydrolase"/>
    <property type="match status" value="1"/>
</dbReference>
<gene>
    <name evidence="1" type="ORF">BIW11_08235</name>
</gene>
<organism evidence="1 2">
    <name type="scientific">Tropilaelaps mercedesae</name>
    <dbReference type="NCBI Taxonomy" id="418985"/>
    <lineage>
        <taxon>Eukaryota</taxon>
        <taxon>Metazoa</taxon>
        <taxon>Ecdysozoa</taxon>
        <taxon>Arthropoda</taxon>
        <taxon>Chelicerata</taxon>
        <taxon>Arachnida</taxon>
        <taxon>Acari</taxon>
        <taxon>Parasitiformes</taxon>
        <taxon>Mesostigmata</taxon>
        <taxon>Gamasina</taxon>
        <taxon>Dermanyssoidea</taxon>
        <taxon>Laelapidae</taxon>
        <taxon>Tropilaelaps</taxon>
    </lineage>
</organism>
<accession>A0A1V9XQU3</accession>